<dbReference type="Pfam" id="PF08236">
    <property type="entry name" value="SRI"/>
    <property type="match status" value="1"/>
</dbReference>
<evidence type="ECO:0000256" key="9">
    <source>
        <dbReference type="ARBA" id="ARBA00022691"/>
    </source>
</evidence>
<feature type="compositionally biased region" description="Basic and acidic residues" evidence="18">
    <location>
        <begin position="2623"/>
        <end position="2633"/>
    </location>
</feature>
<evidence type="ECO:0000256" key="11">
    <source>
        <dbReference type="ARBA" id="ARBA00022782"/>
    </source>
</evidence>
<dbReference type="InterPro" id="IPR038190">
    <property type="entry name" value="SRI_sf"/>
</dbReference>
<evidence type="ECO:0000313" key="27">
    <source>
        <dbReference type="RefSeq" id="XP_037879264.1"/>
    </source>
</evidence>
<dbReference type="InterPro" id="IPR001214">
    <property type="entry name" value="SET_dom"/>
</dbReference>
<evidence type="ECO:0000256" key="5">
    <source>
        <dbReference type="ARBA" id="ARBA00022473"/>
    </source>
</evidence>
<feature type="region of interest" description="Disordered" evidence="18">
    <location>
        <begin position="1542"/>
        <end position="1564"/>
    </location>
</feature>
<evidence type="ECO:0000256" key="7">
    <source>
        <dbReference type="ARBA" id="ARBA00022603"/>
    </source>
</evidence>
<feature type="domain" description="SET" evidence="20">
    <location>
        <begin position="1715"/>
        <end position="1832"/>
    </location>
</feature>
<feature type="compositionally biased region" description="Basic and acidic residues" evidence="18">
    <location>
        <begin position="2215"/>
        <end position="2225"/>
    </location>
</feature>
<dbReference type="GO" id="GO:0030154">
    <property type="term" value="P:cell differentiation"/>
    <property type="evidence" value="ECO:0007669"/>
    <property type="project" value="UniProtKB-KW"/>
</dbReference>
<dbReference type="KEGG" id="gfs:119631258"/>
<feature type="region of interest" description="Disordered" evidence="18">
    <location>
        <begin position="2193"/>
        <end position="2271"/>
    </location>
</feature>
<dbReference type="PROSITE" id="PS50020">
    <property type="entry name" value="WW_DOMAIN_2"/>
    <property type="match status" value="1"/>
</dbReference>
<keyword evidence="23" id="KW-1185">Reference proteome</keyword>
<feature type="region of interest" description="Disordered" evidence="18">
    <location>
        <begin position="215"/>
        <end position="262"/>
    </location>
</feature>
<dbReference type="SMART" id="SM00456">
    <property type="entry name" value="WW"/>
    <property type="match status" value="1"/>
</dbReference>
<keyword evidence="5" id="KW-0217">Developmental protein</keyword>
<keyword evidence="7" id="KW-0489">Methyltransferase</keyword>
<dbReference type="RefSeq" id="XP_037879255.1">
    <property type="nucleotide sequence ID" value="XM_038023327.1"/>
</dbReference>
<dbReference type="EC" id="2.1.1.359" evidence="3"/>
<dbReference type="SMART" id="SM00508">
    <property type="entry name" value="PostSET"/>
    <property type="match status" value="1"/>
</dbReference>
<dbReference type="GO" id="GO:0046872">
    <property type="term" value="F:metal ion binding"/>
    <property type="evidence" value="ECO:0007669"/>
    <property type="project" value="UniProtKB-KW"/>
</dbReference>
<evidence type="ECO:0000256" key="3">
    <source>
        <dbReference type="ARBA" id="ARBA00012178"/>
    </source>
</evidence>
<feature type="compositionally biased region" description="Polar residues" evidence="18">
    <location>
        <begin position="215"/>
        <end position="227"/>
    </location>
</feature>
<evidence type="ECO:0000259" key="21">
    <source>
        <dbReference type="PROSITE" id="PS50868"/>
    </source>
</evidence>
<keyword evidence="15" id="KW-0804">Transcription</keyword>
<keyword evidence="10" id="KW-0479">Metal-binding</keyword>
<name>A0A8U0W2A5_9MUSC</name>
<dbReference type="PROSITE" id="PS01159">
    <property type="entry name" value="WW_DOMAIN_1"/>
    <property type="match status" value="1"/>
</dbReference>
<dbReference type="SUPFAM" id="SSF82199">
    <property type="entry name" value="SET domain"/>
    <property type="match status" value="1"/>
</dbReference>
<keyword evidence="12" id="KW-0862">Zinc</keyword>
<dbReference type="Gene3D" id="2.20.70.10">
    <property type="match status" value="1"/>
</dbReference>
<dbReference type="CDD" id="cd19172">
    <property type="entry name" value="SET_SETD2"/>
    <property type="match status" value="1"/>
</dbReference>
<keyword evidence="11" id="KW-0221">Differentiation</keyword>
<keyword evidence="6" id="KW-0597">Phosphoprotein</keyword>
<keyword evidence="14" id="KW-0805">Transcription regulation</keyword>
<evidence type="ECO:0000256" key="10">
    <source>
        <dbReference type="ARBA" id="ARBA00022723"/>
    </source>
</evidence>
<feature type="region of interest" description="Disordered" evidence="18">
    <location>
        <begin position="1976"/>
        <end position="2007"/>
    </location>
</feature>
<feature type="compositionally biased region" description="Low complexity" evidence="18">
    <location>
        <begin position="397"/>
        <end position="427"/>
    </location>
</feature>
<evidence type="ECO:0000256" key="12">
    <source>
        <dbReference type="ARBA" id="ARBA00022833"/>
    </source>
</evidence>
<evidence type="ECO:0000256" key="15">
    <source>
        <dbReference type="ARBA" id="ARBA00023163"/>
    </source>
</evidence>
<evidence type="ECO:0000256" key="6">
    <source>
        <dbReference type="ARBA" id="ARBA00022553"/>
    </source>
</evidence>
<evidence type="ECO:0000256" key="8">
    <source>
        <dbReference type="ARBA" id="ARBA00022679"/>
    </source>
</evidence>
<feature type="compositionally biased region" description="Basic and acidic residues" evidence="18">
    <location>
        <begin position="1259"/>
        <end position="1273"/>
    </location>
</feature>
<dbReference type="PROSITE" id="PS51215">
    <property type="entry name" value="AWS"/>
    <property type="match status" value="1"/>
</dbReference>
<evidence type="ECO:0000313" key="23">
    <source>
        <dbReference type="Proteomes" id="UP000092443"/>
    </source>
</evidence>
<dbReference type="FunFam" id="2.170.270.10:FF:000016">
    <property type="entry name" value="Histone-lysine N-methyltransferase"/>
    <property type="match status" value="1"/>
</dbReference>
<feature type="compositionally biased region" description="Low complexity" evidence="18">
    <location>
        <begin position="59"/>
        <end position="78"/>
    </location>
</feature>
<feature type="region of interest" description="Disordered" evidence="18">
    <location>
        <begin position="2590"/>
        <end position="2633"/>
    </location>
</feature>
<dbReference type="GO" id="GO:0140955">
    <property type="term" value="F:histone H3K36 trimethyltransferase activity"/>
    <property type="evidence" value="ECO:0007669"/>
    <property type="project" value="UniProtKB-EC"/>
</dbReference>
<dbReference type="PROSITE" id="PS50280">
    <property type="entry name" value="SET"/>
    <property type="match status" value="1"/>
</dbReference>
<feature type="compositionally biased region" description="Basic residues" evidence="18">
    <location>
        <begin position="1274"/>
        <end position="1283"/>
    </location>
</feature>
<keyword evidence="4" id="KW-0158">Chromosome</keyword>
<keyword evidence="16" id="KW-0539">Nucleus</keyword>
<evidence type="ECO:0000313" key="26">
    <source>
        <dbReference type="RefSeq" id="XP_037879255.1"/>
    </source>
</evidence>
<dbReference type="Pfam" id="PF17907">
    <property type="entry name" value="AWS"/>
    <property type="match status" value="1"/>
</dbReference>
<dbReference type="InterPro" id="IPR001202">
    <property type="entry name" value="WW_dom"/>
</dbReference>
<gene>
    <name evidence="24 25 26 27" type="primary">LOC119631258</name>
</gene>
<feature type="region of interest" description="Disordered" evidence="18">
    <location>
        <begin position="1"/>
        <end position="82"/>
    </location>
</feature>
<dbReference type="Gene3D" id="2.170.270.10">
    <property type="entry name" value="SET domain"/>
    <property type="match status" value="1"/>
</dbReference>
<comment type="subcellular location">
    <subcellularLocation>
        <location evidence="2">Chromosome</location>
    </subcellularLocation>
    <subcellularLocation>
        <location evidence="1">Nucleus</location>
    </subcellularLocation>
</comment>
<evidence type="ECO:0000256" key="1">
    <source>
        <dbReference type="ARBA" id="ARBA00004123"/>
    </source>
</evidence>
<feature type="region of interest" description="Disordered" evidence="18">
    <location>
        <begin position="2395"/>
        <end position="2430"/>
    </location>
</feature>
<sequence>MDSNSTQLDATAAGRKRAKRPQPNKNENSNKTSTQSQFSTSNNQQIGISTLSDLNPEESSLNNSNNNNTTNTNNSSLTVECRRSSRKKVIKFDVRDLLNKNRKPHKIQIEARIDSNAPSTNKVVSSSMSSEGLATAFIGSSSSEEISVKKKNFMEKSAFFRRFSISAEQPKQPPQLPIPPVLLNKTPVIQDCIEQMKIKPSSSLILAQMESTSSTAGFTRKQQSTSAKMVGSEKLQKRTEETVVAAPQQRKRGRPPKIKTPLISHSDTIEKNSQISRSSDHVNQLTPEKARNWKEYKAALQQTTTTKGLPTVSCTNVVSEVVTVSTTTESTETEASLKTFERMDVVLNAFTAPDVTEATEEEIVAECVDSIELCETANSIQQEVQCLSPVSPIIGKTSLSRTSSSSESENCSERSINSSGGSSTRSYRSGDKLRVNLKRMSLHKTKLNPTASYSNQQLGIENDVNEDVKTEKNTNIISTADITKSLLLEWEEDLQETLTNEKKEQLLEESQEVMVNVAEDQQIDDDLIKDTFQIEEVFDAKQNPLKSNQGNVEGIIKGTEISSDASVIIIDDSSISNSEIYTNLKSMDIVEDKDVKEFNQSSAETKSSLLAGEPQDLEGTKTTEEPKQIDREIVSEYHPISTEMDNEITQETTASSSTVLTEDFISEAVVIPVSPTPEECPVADEQSEVLIINKISAQRKAPEMPSAVAEDTKQVTTIPKKRGRKPRFRNLHEPELLEKVVASTITKKEIIESSTSNNFDLRTVQDAAECNVKVQPIFGTEVVSSQTVHIPSQRSEYQYFEKESLNKSAESEEYEAQIANVDIIKTTEYEEEKKSTTTEPLLIPLDVIATQQSDLEIEEEKKSKSSDVNSGLGMAVVDHKNVTDAISSHEELKAESKSLNTLLTNEITECEIDMIRKKDGSFSLNLNDNCQTLRPELDTNVIHQVDIETNMLLDILRQVQTNTEANELRVKNKTDTGVITETLNNEKLSPNEGKPASCNLWKKVDTDSTSSNSSSIRSETASPLTFKKVIRRCDRRNHRSEELTNKTLEETFAEITALSSKITLEVTASDLAEEKKDIVERDEDISKGNADIAEEESLIGETKKEKDNILTTAAEENLIASLEKPKSQEAKAAMGKRGRKPKNKPIYIGPSLLITTLTSKEENEIKNQEILMNREEVEEPGKCNKMANKHISIPISLAGVSDENLISFQSEDDDAKKQEFPIDSHIVPNTLNNNLNASQEGLSTIPVGNENNVVKLSNQKRDLSANRKQDIKNSAKKQSKKLKSNQEDVLLLTNDDSTSKSSKSSSSAPKRGRKPKNQSHSLTEQRSTANATNSGKRKGKKDAKVTSVDDSKKPNVYPESLEDSQKDVDAQNFGVAADKVLDEKSAKRKRQKRLKKDFEAALIDDFNNKESLTLLLGLNESTYSVSSPKITKEPLHTETIRETISVSTVCNTGTPDIEEDPDPLKDIEKFIEAGVNLLKKDYKIDEDSMDGCIPNKSVNKETVAGDLEKVFAESALQTVNKITQEYTEVTNVVNTFETPVDTPIATPSATPPPKSPISSDTFTTPDEEIFGVRRSHRIKQITKAPKALVGRGLVRDRERFSIKDDVETKSHYTLDDHLTDLAEVEAKNAKFLKEMEERLSNFQVIKENEYKCERVISREARKMICDCFLTAEEEERGELGCGEDCLNRLLMIECGLDCNVKERCTNKRFQKFLCSPCRVFRTEKKGFGIMADIEILPGEFIMEYVGEVIDSEEFENRRLTYSRDKNRHYYFMALRSDAIIDATIKGNISRFINHSCDPNAETQKWTVNGELRIGFFSRKSIMPGEEITFDYQYQRYGREAQRCYCESANCRGWIGQEPTSDEGEQIDEESDEEEEEESSHLLVPDDDDEDDDSDASIADPEEVQKKLEMAAAQAEAELGSITIEENKVKGTEKSNLDDIGKKEEKGDSGKASQTEIEIEDSKSKFKKLLNKMAEKVAAKQKQNKRQQKLERKRKTESATREMGSNKQRFLEDPDIEDEVEFLKRCGLKNQSDTLRLSRLMVRAKLVETRLNLLEILGKGELPCRRLFLDYHGLRLVHGWMSEDGGNMQMRLAILQTLETLPVTNKTVLTDSKVLRVVRNWCGLNGPLSPNDDSSKESCGGGLITQDDRAIHGVGESDSQLAEVERLGCNLIAMWDGLPEIFRIPKKERIEQMKEHEREADRQYAATAESEANKNFTDRYQRDRFGRGTASSAYNRFVKPNSTKITNTSAGGNNTNRAPVGNPSESVKNLSKAQRREMFAAKVAREEADKRLAEERRECEIKCRFFGLDPKKTRHQDIPFCVNPQTGQWYSMDRKPIPTPPSYAHIQVPVKPKSTDPADYQLPPVVATLPPHWKFAITPQGKIYYYHIKYRISQWEPPTPTQMQNSEIEEDDADSDNELTNAGDSSEDDDEILIGMDEAQLKAYIDKKVEDRRQKRYQRLVDEKSISPRREEDRIYNQMEVRKYKENKEKIRKRKEEIRRKRAEALRQTTANSSNVGLAVESTNAASKSQNESVDEVAGVLPIQDYLLSSDEEEADIKTECNNSPLIDKIVEGDKIVDELDALTTKRPLKRVLPPHRGLEEASTSSACTTTASEKTESKKRKLEKKDKRKNKETDAKYRKLKEKFRCEIAGIIVHYLKPYRKDSCKKGRIKSNEDFNHLARKLTHFVMIKELKYCESVGQTLVVTESVKNKSREFIKKYMAKYGEAYVKPNNDPEFKDIPYTL</sequence>
<dbReference type="CDD" id="cd00201">
    <property type="entry name" value="WW"/>
    <property type="match status" value="1"/>
</dbReference>
<feature type="domain" description="Post-SET" evidence="21">
    <location>
        <begin position="1839"/>
        <end position="1855"/>
    </location>
</feature>
<dbReference type="RefSeq" id="XP_037879264.1">
    <property type="nucleotide sequence ID" value="XM_038023336.1"/>
</dbReference>
<feature type="compositionally biased region" description="Acidic residues" evidence="18">
    <location>
        <begin position="1884"/>
        <end position="1894"/>
    </location>
</feature>
<feature type="region of interest" description="Disordered" evidence="18">
    <location>
        <begin position="397"/>
        <end position="430"/>
    </location>
</feature>
<feature type="region of interest" description="Disordered" evidence="18">
    <location>
        <begin position="1854"/>
        <end position="1896"/>
    </location>
</feature>
<evidence type="ECO:0000256" key="17">
    <source>
        <dbReference type="SAM" id="Coils"/>
    </source>
</evidence>
<feature type="compositionally biased region" description="Low complexity" evidence="18">
    <location>
        <begin position="2600"/>
        <end position="2612"/>
    </location>
</feature>
<dbReference type="GO" id="GO:0005694">
    <property type="term" value="C:chromosome"/>
    <property type="evidence" value="ECO:0007669"/>
    <property type="project" value="UniProtKB-SubCell"/>
</dbReference>
<evidence type="ECO:0000259" key="22">
    <source>
        <dbReference type="PROSITE" id="PS51215"/>
    </source>
</evidence>
<reference evidence="24 25" key="1">
    <citation type="submission" date="2025-04" db="UniProtKB">
        <authorList>
            <consortium name="RefSeq"/>
        </authorList>
    </citation>
    <scope>IDENTIFICATION</scope>
    <source>
        <tissue evidence="24 25">Whole body pupa</tissue>
    </source>
</reference>
<dbReference type="PANTHER" id="PTHR46711:SF1">
    <property type="entry name" value="HISTONE-LYSINE N-METHYLTRANSFERASE SETD2"/>
    <property type="match status" value="1"/>
</dbReference>
<evidence type="ECO:0000256" key="2">
    <source>
        <dbReference type="ARBA" id="ARBA00004286"/>
    </source>
</evidence>
<feature type="domain" description="AWS" evidence="22">
    <location>
        <begin position="1660"/>
        <end position="1713"/>
    </location>
</feature>
<evidence type="ECO:0000256" key="18">
    <source>
        <dbReference type="SAM" id="MobiDB-lite"/>
    </source>
</evidence>
<organism evidence="23 27">
    <name type="scientific">Glossina fuscipes</name>
    <dbReference type="NCBI Taxonomy" id="7396"/>
    <lineage>
        <taxon>Eukaryota</taxon>
        <taxon>Metazoa</taxon>
        <taxon>Ecdysozoa</taxon>
        <taxon>Arthropoda</taxon>
        <taxon>Hexapoda</taxon>
        <taxon>Insecta</taxon>
        <taxon>Pterygota</taxon>
        <taxon>Neoptera</taxon>
        <taxon>Endopterygota</taxon>
        <taxon>Diptera</taxon>
        <taxon>Brachycera</taxon>
        <taxon>Muscomorpha</taxon>
        <taxon>Hippoboscoidea</taxon>
        <taxon>Glossinidae</taxon>
        <taxon>Glossina</taxon>
    </lineage>
</organism>
<dbReference type="Gene3D" id="1.10.1740.100">
    <property type="entry name" value="Set2, Rpb1 interacting domain"/>
    <property type="match status" value="1"/>
</dbReference>
<feature type="compositionally biased region" description="Polar residues" evidence="18">
    <location>
        <begin position="2228"/>
        <end position="2271"/>
    </location>
</feature>
<feature type="compositionally biased region" description="Acidic residues" evidence="18">
    <location>
        <begin position="2406"/>
        <end position="2416"/>
    </location>
</feature>
<dbReference type="Proteomes" id="UP000092443">
    <property type="component" value="Unplaced"/>
</dbReference>
<feature type="compositionally biased region" description="Low complexity" evidence="18">
    <location>
        <begin position="29"/>
        <end position="45"/>
    </location>
</feature>
<feature type="region of interest" description="Disordered" evidence="18">
    <location>
        <begin position="600"/>
        <end position="625"/>
    </location>
</feature>
<feature type="compositionally biased region" description="Acidic residues" evidence="18">
    <location>
        <begin position="1859"/>
        <end position="1877"/>
    </location>
</feature>
<keyword evidence="13" id="KW-0156">Chromatin regulator</keyword>
<dbReference type="RefSeq" id="XP_037879237.1">
    <property type="nucleotide sequence ID" value="XM_038023309.1"/>
</dbReference>
<accession>A0A8U0W2A5</accession>
<dbReference type="InterPro" id="IPR036020">
    <property type="entry name" value="WW_dom_sf"/>
</dbReference>
<keyword evidence="9" id="KW-0949">S-adenosyl-L-methionine</keyword>
<evidence type="ECO:0000256" key="16">
    <source>
        <dbReference type="ARBA" id="ARBA00023242"/>
    </source>
</evidence>
<dbReference type="InterPro" id="IPR006560">
    <property type="entry name" value="AWS_dom"/>
</dbReference>
<dbReference type="GO" id="GO:0032259">
    <property type="term" value="P:methylation"/>
    <property type="evidence" value="ECO:0007669"/>
    <property type="project" value="UniProtKB-KW"/>
</dbReference>
<proteinExistence type="predicted"/>
<dbReference type="Pfam" id="PF00856">
    <property type="entry name" value="SET"/>
    <property type="match status" value="1"/>
</dbReference>
<dbReference type="InterPro" id="IPR044437">
    <property type="entry name" value="SETD2/Set2_SET"/>
</dbReference>
<feature type="region of interest" description="Disordered" evidence="18">
    <location>
        <begin position="1257"/>
        <end position="1368"/>
    </location>
</feature>
<keyword evidence="17" id="KW-0175">Coiled coil</keyword>
<dbReference type="SUPFAM" id="SSF51045">
    <property type="entry name" value="WW domain"/>
    <property type="match status" value="1"/>
</dbReference>
<dbReference type="SMART" id="SM00570">
    <property type="entry name" value="AWS"/>
    <property type="match status" value="1"/>
</dbReference>
<feature type="coiled-coil region" evidence="17">
    <location>
        <begin position="2480"/>
        <end position="2507"/>
    </location>
</feature>
<feature type="region of interest" description="Disordered" evidence="18">
    <location>
        <begin position="1923"/>
        <end position="1958"/>
    </location>
</feature>
<dbReference type="Pfam" id="PF00397">
    <property type="entry name" value="WW"/>
    <property type="match status" value="1"/>
</dbReference>
<dbReference type="PANTHER" id="PTHR46711">
    <property type="entry name" value="HISTONE-LYSINE N-METHYLTRANSFERASE SETD2"/>
    <property type="match status" value="1"/>
</dbReference>
<dbReference type="InterPro" id="IPR013257">
    <property type="entry name" value="SRI"/>
</dbReference>
<evidence type="ECO:0000256" key="13">
    <source>
        <dbReference type="ARBA" id="ARBA00022853"/>
    </source>
</evidence>
<dbReference type="InterPro" id="IPR042294">
    <property type="entry name" value="SETD2_animal"/>
</dbReference>
<dbReference type="InterPro" id="IPR046341">
    <property type="entry name" value="SET_dom_sf"/>
</dbReference>
<evidence type="ECO:0000313" key="25">
    <source>
        <dbReference type="RefSeq" id="XP_037879247.1"/>
    </source>
</evidence>
<feature type="compositionally biased region" description="Basic and acidic residues" evidence="18">
    <location>
        <begin position="1987"/>
        <end position="1999"/>
    </location>
</feature>
<keyword evidence="8" id="KW-0808">Transferase</keyword>
<feature type="compositionally biased region" description="Polar residues" evidence="18">
    <location>
        <begin position="1318"/>
        <end position="1334"/>
    </location>
</feature>
<feature type="compositionally biased region" description="Basic and acidic residues" evidence="18">
    <location>
        <begin position="1342"/>
        <end position="1353"/>
    </location>
</feature>
<evidence type="ECO:0000259" key="19">
    <source>
        <dbReference type="PROSITE" id="PS50020"/>
    </source>
</evidence>
<evidence type="ECO:0000256" key="14">
    <source>
        <dbReference type="ARBA" id="ARBA00023015"/>
    </source>
</evidence>
<dbReference type="GeneID" id="119631258"/>
<dbReference type="GO" id="GO:0005634">
    <property type="term" value="C:nucleus"/>
    <property type="evidence" value="ECO:0007669"/>
    <property type="project" value="UniProtKB-SubCell"/>
</dbReference>
<dbReference type="GO" id="GO:0006355">
    <property type="term" value="P:regulation of DNA-templated transcription"/>
    <property type="evidence" value="ECO:0007669"/>
    <property type="project" value="InterPro"/>
</dbReference>
<feature type="domain" description="WW" evidence="19">
    <location>
        <begin position="2366"/>
        <end position="2399"/>
    </location>
</feature>
<protein>
    <recommendedName>
        <fullName evidence="3">[histone H3]-lysine(36) N-trimethyltransferase</fullName>
        <ecNumber evidence="3">2.1.1.359</ecNumber>
    </recommendedName>
</protein>
<dbReference type="RefSeq" id="XP_037879247.1">
    <property type="nucleotide sequence ID" value="XM_038023319.1"/>
</dbReference>
<evidence type="ECO:0000259" key="20">
    <source>
        <dbReference type="PROSITE" id="PS50280"/>
    </source>
</evidence>
<dbReference type="SMART" id="SM00317">
    <property type="entry name" value="SET"/>
    <property type="match status" value="1"/>
</dbReference>
<dbReference type="PROSITE" id="PS50868">
    <property type="entry name" value="POST_SET"/>
    <property type="match status" value="1"/>
</dbReference>
<dbReference type="InterPro" id="IPR003616">
    <property type="entry name" value="Post-SET_dom"/>
</dbReference>
<evidence type="ECO:0000313" key="24">
    <source>
        <dbReference type="RefSeq" id="XP_037879237.1"/>
    </source>
</evidence>
<evidence type="ECO:0000256" key="4">
    <source>
        <dbReference type="ARBA" id="ARBA00022454"/>
    </source>
</evidence>
<feature type="compositionally biased region" description="Basic and acidic residues" evidence="18">
    <location>
        <begin position="1924"/>
        <end position="1948"/>
    </location>
</feature>
<feature type="region of interest" description="Disordered" evidence="18">
    <location>
        <begin position="703"/>
        <end position="724"/>
    </location>
</feature>